<dbReference type="RefSeq" id="WP_274673993.1">
    <property type="nucleotide sequence ID" value="NZ_JAKNAP010000022.1"/>
</dbReference>
<name>A0A9X4FKV7_9VIBR</name>
<organism evidence="2 3">
    <name type="scientific">Vibrio aestuarianus</name>
    <dbReference type="NCBI Taxonomy" id="28171"/>
    <lineage>
        <taxon>Bacteria</taxon>
        <taxon>Pseudomonadati</taxon>
        <taxon>Pseudomonadota</taxon>
        <taxon>Gammaproteobacteria</taxon>
        <taxon>Vibrionales</taxon>
        <taxon>Vibrionaceae</taxon>
        <taxon>Vibrio</taxon>
    </lineage>
</organism>
<feature type="domain" description="Glycosyl transferase family 25" evidence="1">
    <location>
        <begin position="2"/>
        <end position="176"/>
    </location>
</feature>
<dbReference type="Proteomes" id="UP001140973">
    <property type="component" value="Unassembled WGS sequence"/>
</dbReference>
<dbReference type="CDD" id="cd06532">
    <property type="entry name" value="Glyco_transf_25"/>
    <property type="match status" value="1"/>
</dbReference>
<evidence type="ECO:0000313" key="2">
    <source>
        <dbReference type="EMBL" id="MDE1357295.1"/>
    </source>
</evidence>
<accession>A0A9X4FKV7</accession>
<evidence type="ECO:0000259" key="1">
    <source>
        <dbReference type="Pfam" id="PF01755"/>
    </source>
</evidence>
<dbReference type="EMBL" id="JAKNAP010000022">
    <property type="protein sequence ID" value="MDE1357295.1"/>
    <property type="molecule type" value="Genomic_DNA"/>
</dbReference>
<protein>
    <submittedName>
        <fullName evidence="2">Glycosyltransferase family 25 protein</fullName>
    </submittedName>
</protein>
<evidence type="ECO:0000313" key="3">
    <source>
        <dbReference type="Proteomes" id="UP001140973"/>
    </source>
</evidence>
<proteinExistence type="predicted"/>
<dbReference type="AlphaFoldDB" id="A0A9X4FKV7"/>
<gene>
    <name evidence="2" type="ORF">L9W73_08270</name>
</gene>
<dbReference type="InterPro" id="IPR002654">
    <property type="entry name" value="Glyco_trans_25"/>
</dbReference>
<sequence length="246" mass="29170">MKIYVINLPSSVDRRQQILEAFNHIDVKFEFFEAVDGRKGLPDDLIGLPDDKHRILFRSRPLSPGERGCYASHYKLWQKCVELDKPILILEDDCLPTEHFKEILESLPALHQQGYEYLRVESQHQEFKEIDSYKDLKLVLWKDNRAGTRGYSISPEGAKKLLKHSDRWLCAVDNYIGESYRTKLLCVGIQPYAVKNGESSEVSTIQSETQSKVPILYKLFREVYRFYRFYRFCRLSWFYTTFRKYE</sequence>
<reference evidence="2" key="1">
    <citation type="submission" date="2022-02" db="EMBL/GenBank/DDBJ databases">
        <title>Emergence and expansion in Europe of a Vibrio aestuarianus clonal complex pathogenic for oysters.</title>
        <authorList>
            <person name="Mesnil A."/>
            <person name="Travers M.-A."/>
        </authorList>
    </citation>
    <scope>NUCLEOTIDE SEQUENCE</scope>
    <source>
        <strain evidence="2">151-ITT-15-cp-1</strain>
    </source>
</reference>
<comment type="caution">
    <text evidence="2">The sequence shown here is derived from an EMBL/GenBank/DDBJ whole genome shotgun (WGS) entry which is preliminary data.</text>
</comment>
<dbReference type="Pfam" id="PF01755">
    <property type="entry name" value="Glyco_transf_25"/>
    <property type="match status" value="1"/>
</dbReference>